<comment type="caution">
    <text evidence="1">The sequence shown here is derived from an EMBL/GenBank/DDBJ whole genome shotgun (WGS) entry which is preliminary data.</text>
</comment>
<dbReference type="Proteomes" id="UP000324222">
    <property type="component" value="Unassembled WGS sequence"/>
</dbReference>
<keyword evidence="2" id="KW-1185">Reference proteome</keyword>
<evidence type="ECO:0000313" key="1">
    <source>
        <dbReference type="EMBL" id="MPC75594.1"/>
    </source>
</evidence>
<accession>A0A5B7I496</accession>
<organism evidence="1 2">
    <name type="scientific">Portunus trituberculatus</name>
    <name type="common">Swimming crab</name>
    <name type="synonym">Neptunus trituberculatus</name>
    <dbReference type="NCBI Taxonomy" id="210409"/>
    <lineage>
        <taxon>Eukaryota</taxon>
        <taxon>Metazoa</taxon>
        <taxon>Ecdysozoa</taxon>
        <taxon>Arthropoda</taxon>
        <taxon>Crustacea</taxon>
        <taxon>Multicrustacea</taxon>
        <taxon>Malacostraca</taxon>
        <taxon>Eumalacostraca</taxon>
        <taxon>Eucarida</taxon>
        <taxon>Decapoda</taxon>
        <taxon>Pleocyemata</taxon>
        <taxon>Brachyura</taxon>
        <taxon>Eubrachyura</taxon>
        <taxon>Portunoidea</taxon>
        <taxon>Portunidae</taxon>
        <taxon>Portuninae</taxon>
        <taxon>Portunus</taxon>
    </lineage>
</organism>
<dbReference type="OrthoDB" id="5983381at2759"/>
<dbReference type="AlphaFoldDB" id="A0A5B7I496"/>
<name>A0A5B7I496_PORTR</name>
<keyword evidence="1" id="KW-0176">Collagen</keyword>
<dbReference type="GO" id="GO:0005581">
    <property type="term" value="C:collagen trimer"/>
    <property type="evidence" value="ECO:0007669"/>
    <property type="project" value="UniProtKB-KW"/>
</dbReference>
<sequence>MATPAEYEIYDELVGPCADYQPGEDDLQAFDFIRQFQLDVLEQNYTGVKRVRGSNRMQTAYRLKADANLQIATRLL</sequence>
<dbReference type="EMBL" id="VSRR010041463">
    <property type="protein sequence ID" value="MPC75594.1"/>
    <property type="molecule type" value="Genomic_DNA"/>
</dbReference>
<reference evidence="1 2" key="1">
    <citation type="submission" date="2019-05" db="EMBL/GenBank/DDBJ databases">
        <title>Another draft genome of Portunus trituberculatus and its Hox gene families provides insights of decapod evolution.</title>
        <authorList>
            <person name="Jeong J.-H."/>
            <person name="Song I."/>
            <person name="Kim S."/>
            <person name="Choi T."/>
            <person name="Kim D."/>
            <person name="Ryu S."/>
            <person name="Kim W."/>
        </authorList>
    </citation>
    <scope>NUCLEOTIDE SEQUENCE [LARGE SCALE GENOMIC DNA]</scope>
    <source>
        <tissue evidence="1">Muscle</tissue>
    </source>
</reference>
<evidence type="ECO:0000313" key="2">
    <source>
        <dbReference type="Proteomes" id="UP000324222"/>
    </source>
</evidence>
<proteinExistence type="predicted"/>
<protein>
    <submittedName>
        <fullName evidence="1">Collagen alpha-1(IX) chain</fullName>
    </submittedName>
</protein>
<dbReference type="Gene3D" id="2.60.120.200">
    <property type="match status" value="1"/>
</dbReference>
<gene>
    <name evidence="1" type="primary">Col9a1</name>
    <name evidence="1" type="ORF">E2C01_069984</name>
</gene>